<keyword evidence="4 10" id="KW-0067">ATP-binding</keyword>
<dbReference type="CDD" id="cd07346">
    <property type="entry name" value="ABC_6TM_exporters"/>
    <property type="match status" value="1"/>
</dbReference>
<feature type="domain" description="ABC transporter" evidence="8">
    <location>
        <begin position="342"/>
        <end position="563"/>
    </location>
</feature>
<dbReference type="Pfam" id="PF00664">
    <property type="entry name" value="ABC_membrane"/>
    <property type="match status" value="1"/>
</dbReference>
<dbReference type="Gene3D" id="1.20.1560.10">
    <property type="entry name" value="ABC transporter type 1, transmembrane domain"/>
    <property type="match status" value="1"/>
</dbReference>
<dbReference type="PANTHER" id="PTHR43394">
    <property type="entry name" value="ATP-DEPENDENT PERMEASE MDL1, MITOCHONDRIAL"/>
    <property type="match status" value="1"/>
</dbReference>
<sequence length="569" mass="58755">MIDSALPVAGGRETAREVWRLSRGHRWRLAAVVALGILSTAAGLIGPVVIGLLVDRVQAGTADRGAVLTVTALLAVSAILGAAGTAATTVFATRVYHTILAGLREQLVARALTLPQYRVERAGTGDLISRSSDDVTAVADAAPAVIGVLTTTAFTIVVSLGGLAALEWPYAAAFAVVLPGYALALRWYLRTGPEVYRAERAVMSARAQQIVESQRGYATVLGFGLGERRHRAVLTASWAVAAQALRARTVQSMLNARLNLGELLSLAAVLVVGFVLIGHGASTVGGATTAMLLVLRLLGPVNQLMFVIDTLQSALASLSRMIGVTTIPFAEPAPEPPTAQAVRLREVTFGYGDGPRVLDDITLDIPASERLAVVGASGAGKSTLAAVIAGIHPPDTGTVARPERTAVITQEIHVFAGTLRDNLTLAAPGATDGQSRAALEAVGATDLLDALPDGLGTVVGTGGHPLTDAQAQQLALARLLLADPQLAILDEATAEADSAQSGLLDRAADAVLAGRTGLVIAHRLSQAAACDRIVVMEHGRITESGTHSELIAVGGVYARLWSAWQNGSG</sequence>
<feature type="transmembrane region" description="Helical" evidence="7">
    <location>
        <begin position="66"/>
        <end position="92"/>
    </location>
</feature>
<keyword evidence="2 7" id="KW-0812">Transmembrane</keyword>
<evidence type="ECO:0000313" key="10">
    <source>
        <dbReference type="EMBL" id="MBB5856265.1"/>
    </source>
</evidence>
<dbReference type="GO" id="GO:0005886">
    <property type="term" value="C:plasma membrane"/>
    <property type="evidence" value="ECO:0007669"/>
    <property type="project" value="UniProtKB-SubCell"/>
</dbReference>
<dbReference type="PROSITE" id="PS50893">
    <property type="entry name" value="ABC_TRANSPORTER_2"/>
    <property type="match status" value="1"/>
</dbReference>
<evidence type="ECO:0000256" key="7">
    <source>
        <dbReference type="SAM" id="Phobius"/>
    </source>
</evidence>
<dbReference type="InterPro" id="IPR027417">
    <property type="entry name" value="P-loop_NTPase"/>
</dbReference>
<dbReference type="EMBL" id="JACHMX010000001">
    <property type="protein sequence ID" value="MBB5856265.1"/>
    <property type="molecule type" value="Genomic_DNA"/>
</dbReference>
<feature type="transmembrane region" description="Helical" evidence="7">
    <location>
        <begin position="29"/>
        <end position="54"/>
    </location>
</feature>
<feature type="transmembrane region" description="Helical" evidence="7">
    <location>
        <begin position="170"/>
        <end position="189"/>
    </location>
</feature>
<dbReference type="GO" id="GO:0016887">
    <property type="term" value="F:ATP hydrolysis activity"/>
    <property type="evidence" value="ECO:0007669"/>
    <property type="project" value="InterPro"/>
</dbReference>
<evidence type="ECO:0000256" key="3">
    <source>
        <dbReference type="ARBA" id="ARBA00022741"/>
    </source>
</evidence>
<dbReference type="InterPro" id="IPR011527">
    <property type="entry name" value="ABC1_TM_dom"/>
</dbReference>
<dbReference type="Pfam" id="PF00005">
    <property type="entry name" value="ABC_tran"/>
    <property type="match status" value="1"/>
</dbReference>
<keyword evidence="3" id="KW-0547">Nucleotide-binding</keyword>
<evidence type="ECO:0000256" key="4">
    <source>
        <dbReference type="ARBA" id="ARBA00022840"/>
    </source>
</evidence>
<dbReference type="GO" id="GO:0005524">
    <property type="term" value="F:ATP binding"/>
    <property type="evidence" value="ECO:0007669"/>
    <property type="project" value="UniProtKB-KW"/>
</dbReference>
<gene>
    <name evidence="10" type="ORF">HDA45_006352</name>
</gene>
<accession>A0A841BBQ4</accession>
<dbReference type="InterPro" id="IPR036640">
    <property type="entry name" value="ABC1_TM_sf"/>
</dbReference>
<feature type="transmembrane region" description="Helical" evidence="7">
    <location>
        <begin position="137"/>
        <end position="164"/>
    </location>
</feature>
<comment type="caution">
    <text evidence="10">The sequence shown here is derived from an EMBL/GenBank/DDBJ whole genome shotgun (WGS) entry which is preliminary data.</text>
</comment>
<comment type="subcellular location">
    <subcellularLocation>
        <location evidence="1">Cell membrane</location>
        <topology evidence="1">Multi-pass membrane protein</topology>
    </subcellularLocation>
</comment>
<reference evidence="10 11" key="1">
    <citation type="submission" date="2020-08" db="EMBL/GenBank/DDBJ databases">
        <title>Sequencing the genomes of 1000 actinobacteria strains.</title>
        <authorList>
            <person name="Klenk H.-P."/>
        </authorList>
    </citation>
    <scope>NUCLEOTIDE SEQUENCE [LARGE SCALE GENOMIC DNA]</scope>
    <source>
        <strain evidence="10 11">DSM 45272</strain>
    </source>
</reference>
<evidence type="ECO:0000259" key="8">
    <source>
        <dbReference type="PROSITE" id="PS50893"/>
    </source>
</evidence>
<dbReference type="PANTHER" id="PTHR43394:SF1">
    <property type="entry name" value="ATP-BINDING CASSETTE SUB-FAMILY B MEMBER 10, MITOCHONDRIAL"/>
    <property type="match status" value="1"/>
</dbReference>
<proteinExistence type="predicted"/>
<organism evidence="10 11">
    <name type="scientific">Amycolatopsis umgeniensis</name>
    <dbReference type="NCBI Taxonomy" id="336628"/>
    <lineage>
        <taxon>Bacteria</taxon>
        <taxon>Bacillati</taxon>
        <taxon>Actinomycetota</taxon>
        <taxon>Actinomycetes</taxon>
        <taxon>Pseudonocardiales</taxon>
        <taxon>Pseudonocardiaceae</taxon>
        <taxon>Amycolatopsis</taxon>
    </lineage>
</organism>
<feature type="domain" description="ABC transmembrane type-1" evidence="9">
    <location>
        <begin position="30"/>
        <end position="313"/>
    </location>
</feature>
<feature type="transmembrane region" description="Helical" evidence="7">
    <location>
        <begin position="263"/>
        <end position="284"/>
    </location>
</feature>
<dbReference type="Proteomes" id="UP000580861">
    <property type="component" value="Unassembled WGS sequence"/>
</dbReference>
<keyword evidence="6 7" id="KW-0472">Membrane</keyword>
<keyword evidence="5 7" id="KW-1133">Transmembrane helix</keyword>
<keyword evidence="11" id="KW-1185">Reference proteome</keyword>
<evidence type="ECO:0000256" key="1">
    <source>
        <dbReference type="ARBA" id="ARBA00004651"/>
    </source>
</evidence>
<evidence type="ECO:0000259" key="9">
    <source>
        <dbReference type="PROSITE" id="PS50929"/>
    </source>
</evidence>
<evidence type="ECO:0000256" key="2">
    <source>
        <dbReference type="ARBA" id="ARBA00022692"/>
    </source>
</evidence>
<evidence type="ECO:0000313" key="11">
    <source>
        <dbReference type="Proteomes" id="UP000580861"/>
    </source>
</evidence>
<dbReference type="SUPFAM" id="SSF90123">
    <property type="entry name" value="ABC transporter transmembrane region"/>
    <property type="match status" value="1"/>
</dbReference>
<protein>
    <submittedName>
        <fullName evidence="10">ATP-binding cassette subfamily C protein</fullName>
    </submittedName>
</protein>
<dbReference type="InterPro" id="IPR039421">
    <property type="entry name" value="Type_1_exporter"/>
</dbReference>
<dbReference type="PROSITE" id="PS50929">
    <property type="entry name" value="ABC_TM1F"/>
    <property type="match status" value="1"/>
</dbReference>
<evidence type="ECO:0000256" key="6">
    <source>
        <dbReference type="ARBA" id="ARBA00023136"/>
    </source>
</evidence>
<dbReference type="InterPro" id="IPR003439">
    <property type="entry name" value="ABC_transporter-like_ATP-bd"/>
</dbReference>
<dbReference type="RefSeq" id="WP_343072201.1">
    <property type="nucleotide sequence ID" value="NZ_JACHMX010000001.1"/>
</dbReference>
<evidence type="ECO:0000256" key="5">
    <source>
        <dbReference type="ARBA" id="ARBA00022989"/>
    </source>
</evidence>
<dbReference type="SMART" id="SM00382">
    <property type="entry name" value="AAA"/>
    <property type="match status" value="1"/>
</dbReference>
<dbReference type="AlphaFoldDB" id="A0A841BBQ4"/>
<dbReference type="Gene3D" id="3.40.50.300">
    <property type="entry name" value="P-loop containing nucleotide triphosphate hydrolases"/>
    <property type="match status" value="1"/>
</dbReference>
<name>A0A841BBQ4_9PSEU</name>
<dbReference type="InterPro" id="IPR003593">
    <property type="entry name" value="AAA+_ATPase"/>
</dbReference>
<dbReference type="GO" id="GO:0015421">
    <property type="term" value="F:ABC-type oligopeptide transporter activity"/>
    <property type="evidence" value="ECO:0007669"/>
    <property type="project" value="TreeGrafter"/>
</dbReference>
<dbReference type="SUPFAM" id="SSF52540">
    <property type="entry name" value="P-loop containing nucleoside triphosphate hydrolases"/>
    <property type="match status" value="1"/>
</dbReference>